<evidence type="ECO:0000313" key="8">
    <source>
        <dbReference type="EMBL" id="PQJ62793.1"/>
    </source>
</evidence>
<feature type="domain" description="Flagellar hook-associated protein 2 C-terminal" evidence="7">
    <location>
        <begin position="226"/>
        <end position="438"/>
    </location>
</feature>
<keyword evidence="8" id="KW-0969">Cilium</keyword>
<dbReference type="AlphaFoldDB" id="A0A2S7VKV3"/>
<dbReference type="InterPro" id="IPR003481">
    <property type="entry name" value="FliD_N"/>
</dbReference>
<evidence type="ECO:0000256" key="5">
    <source>
        <dbReference type="RuleBase" id="RU362066"/>
    </source>
</evidence>
<evidence type="ECO:0000313" key="9">
    <source>
        <dbReference type="Proteomes" id="UP000238730"/>
    </source>
</evidence>
<evidence type="ECO:0000259" key="6">
    <source>
        <dbReference type="Pfam" id="PF02465"/>
    </source>
</evidence>
<comment type="caution">
    <text evidence="8">The sequence shown here is derived from an EMBL/GenBank/DDBJ whole genome shotgun (WGS) entry which is preliminary data.</text>
</comment>
<keyword evidence="4 5" id="KW-0975">Bacterial flagellum</keyword>
<keyword evidence="3" id="KW-0175">Coiled coil</keyword>
<dbReference type="GO" id="GO:0005576">
    <property type="term" value="C:extracellular region"/>
    <property type="evidence" value="ECO:0007669"/>
    <property type="project" value="UniProtKB-SubCell"/>
</dbReference>
<name>A0A2S7VKV3_PHOAN</name>
<dbReference type="GO" id="GO:0009421">
    <property type="term" value="C:bacterial-type flagellum filament cap"/>
    <property type="evidence" value="ECO:0007669"/>
    <property type="project" value="InterPro"/>
</dbReference>
<reference evidence="8 9" key="1">
    <citation type="submission" date="2016-12" db="EMBL/GenBank/DDBJ databases">
        <title>Diversity of luminous bacteria.</title>
        <authorList>
            <person name="Yoshizawa S."/>
            <person name="Kogure K."/>
        </authorList>
    </citation>
    <scope>NUCLEOTIDE SEQUENCE [LARGE SCALE GENOMIC DNA]</scope>
    <source>
        <strain evidence="8 9">LC1-200</strain>
    </source>
</reference>
<dbReference type="GO" id="GO:0009424">
    <property type="term" value="C:bacterial-type flagellum hook"/>
    <property type="evidence" value="ECO:0007669"/>
    <property type="project" value="UniProtKB-UniRule"/>
</dbReference>
<comment type="subcellular location">
    <subcellularLocation>
        <location evidence="5">Secreted</location>
    </subcellularLocation>
    <subcellularLocation>
        <location evidence="5">Bacterial flagellum</location>
    </subcellularLocation>
</comment>
<proteinExistence type="inferred from homology"/>
<dbReference type="PANTHER" id="PTHR30288:SF0">
    <property type="entry name" value="FLAGELLAR HOOK-ASSOCIATED PROTEIN 2"/>
    <property type="match status" value="1"/>
</dbReference>
<sequence length="444" mass="48406">MNSLDPIQMATQLATFDVQPFQQRYQLQADKYQSQLSALGKVESALRDFRATIQSINSSTASIIQNKATLSDDSHFSVSANAKALSGNYQVFVEQVASAHQVKTDMPANLESTTSVPNTGTLSFTVDGQTLDLDLSTIDSDGDGQSTISELTTAINNHPDNPGVNATLVRTSGQTHFMLASNETGIANTLSVSSSTGTTWFDGAFTNLTEISAPQDAVIWLGAKTTGLKLTNSSNTFSNVIDGIDITATKAQTSGDTAISMAIDADQDATLEQVNSFIESYNKVISNLDSYTQTGSADTKRGALANDPTLRSIESQLNNLLRDQFEGKRLSEIGISINREGKLEVDKDTFKNAQQTMGSTIESMFNGDGNLFDSLEDSLKPFLQFSSGMFTSRKDALRNNIDRIDDKQANLERKYDMAYTRYLKQFTQMNQIMTQMQQTQGLFG</sequence>
<keyword evidence="8" id="KW-0282">Flagellum</keyword>
<evidence type="ECO:0000256" key="1">
    <source>
        <dbReference type="ARBA" id="ARBA00009764"/>
    </source>
</evidence>
<protein>
    <recommendedName>
        <fullName evidence="5">Flagellar hook-associated protein 2</fullName>
        <shortName evidence="5">HAP2</shortName>
    </recommendedName>
    <alternativeName>
        <fullName evidence="5">Flagellar cap protein</fullName>
    </alternativeName>
</protein>
<evidence type="ECO:0000256" key="4">
    <source>
        <dbReference type="ARBA" id="ARBA00023143"/>
    </source>
</evidence>
<dbReference type="OrthoDB" id="9810816at2"/>
<dbReference type="GO" id="GO:0071973">
    <property type="term" value="P:bacterial-type flagellum-dependent cell motility"/>
    <property type="evidence" value="ECO:0007669"/>
    <property type="project" value="TreeGrafter"/>
</dbReference>
<dbReference type="Proteomes" id="UP000238730">
    <property type="component" value="Unassembled WGS sequence"/>
</dbReference>
<dbReference type="RefSeq" id="WP_105062567.1">
    <property type="nucleotide sequence ID" value="NZ_MSCJ01000003.1"/>
</dbReference>
<feature type="domain" description="Flagellar hook-associated protein 2 N-terminal" evidence="6">
    <location>
        <begin position="4"/>
        <end position="100"/>
    </location>
</feature>
<keyword evidence="8" id="KW-0966">Cell projection</keyword>
<evidence type="ECO:0000259" key="7">
    <source>
        <dbReference type="Pfam" id="PF07195"/>
    </source>
</evidence>
<dbReference type="Pfam" id="PF07195">
    <property type="entry name" value="FliD_C"/>
    <property type="match status" value="1"/>
</dbReference>
<organism evidence="8 9">
    <name type="scientific">Photobacterium angustum</name>
    <dbReference type="NCBI Taxonomy" id="661"/>
    <lineage>
        <taxon>Bacteria</taxon>
        <taxon>Pseudomonadati</taxon>
        <taxon>Pseudomonadota</taxon>
        <taxon>Gammaproteobacteria</taxon>
        <taxon>Vibrionales</taxon>
        <taxon>Vibrionaceae</taxon>
        <taxon>Photobacterium</taxon>
    </lineage>
</organism>
<comment type="function">
    <text evidence="5">Required for morphogenesis and for the elongation of the flagellar filament by facilitating polymerization of the flagellin monomers at the tip of growing filament. Forms a capping structure, which prevents flagellin subunits (transported through the central channel of the flagellum) from leaking out without polymerization at the distal end.</text>
</comment>
<dbReference type="PANTHER" id="PTHR30288">
    <property type="entry name" value="FLAGELLAR CAP/ASSEMBLY PROTEIN FLID"/>
    <property type="match status" value="1"/>
</dbReference>
<evidence type="ECO:0000256" key="2">
    <source>
        <dbReference type="ARBA" id="ARBA00011255"/>
    </source>
</evidence>
<dbReference type="GO" id="GO:0007155">
    <property type="term" value="P:cell adhesion"/>
    <property type="evidence" value="ECO:0007669"/>
    <property type="project" value="InterPro"/>
</dbReference>
<accession>A0A2S7VKV3</accession>
<dbReference type="Pfam" id="PF02465">
    <property type="entry name" value="FliD_N"/>
    <property type="match status" value="1"/>
</dbReference>
<dbReference type="EMBL" id="MSCJ01000003">
    <property type="protein sequence ID" value="PQJ62793.1"/>
    <property type="molecule type" value="Genomic_DNA"/>
</dbReference>
<dbReference type="InterPro" id="IPR010809">
    <property type="entry name" value="FliD_C"/>
</dbReference>
<keyword evidence="5" id="KW-0964">Secreted</keyword>
<evidence type="ECO:0000256" key="3">
    <source>
        <dbReference type="ARBA" id="ARBA00023054"/>
    </source>
</evidence>
<gene>
    <name evidence="8" type="ORF">BTO08_21515</name>
</gene>
<comment type="similarity">
    <text evidence="1 5">Belongs to the FliD family.</text>
</comment>
<comment type="subunit">
    <text evidence="2 5">Homopentamer.</text>
</comment>
<dbReference type="InterPro" id="IPR040026">
    <property type="entry name" value="FliD"/>
</dbReference>